<gene>
    <name evidence="1" type="ORF">F3F73_12030</name>
</gene>
<protein>
    <submittedName>
        <fullName evidence="1">Uncharacterized protein</fullName>
    </submittedName>
</protein>
<evidence type="ECO:0000313" key="2">
    <source>
        <dbReference type="Proteomes" id="UP000422221"/>
    </source>
</evidence>
<sequence length="72" mass="8115">MINVGDVVTIKMSEALKFDKLTTLAGREAEVLEVLTSIQRLNKGYLVKLTGEPYLGDDIWFIPQESIDDEDE</sequence>
<organism evidence="1 2">
    <name type="scientific">Bacteroides salyersiae</name>
    <dbReference type="NCBI Taxonomy" id="291644"/>
    <lineage>
        <taxon>Bacteria</taxon>
        <taxon>Pseudomonadati</taxon>
        <taxon>Bacteroidota</taxon>
        <taxon>Bacteroidia</taxon>
        <taxon>Bacteroidales</taxon>
        <taxon>Bacteroidaceae</taxon>
        <taxon>Bacteroides</taxon>
    </lineage>
</organism>
<dbReference type="EMBL" id="VWMK01000011">
    <property type="protein sequence ID" value="KAA3764581.1"/>
    <property type="molecule type" value="Genomic_DNA"/>
</dbReference>
<proteinExistence type="predicted"/>
<accession>A0A7J4XI69</accession>
<dbReference type="Proteomes" id="UP000422221">
    <property type="component" value="Unassembled WGS sequence"/>
</dbReference>
<reference evidence="1 2" key="1">
    <citation type="journal article" date="2019" name="Nat. Med.">
        <title>A library of human gut bacterial isolates paired with longitudinal multiomics data enables mechanistic microbiome research.</title>
        <authorList>
            <person name="Poyet M."/>
            <person name="Groussin M."/>
            <person name="Gibbons S.M."/>
            <person name="Avila-Pacheco J."/>
            <person name="Jiang X."/>
            <person name="Kearney S.M."/>
            <person name="Perrotta A.R."/>
            <person name="Berdy B."/>
            <person name="Zhao S."/>
            <person name="Lieberman T.D."/>
            <person name="Swanson P.K."/>
            <person name="Smith M."/>
            <person name="Roesemann S."/>
            <person name="Alexander J.E."/>
            <person name="Rich S.A."/>
            <person name="Livny J."/>
            <person name="Vlamakis H."/>
            <person name="Clish C."/>
            <person name="Bullock K."/>
            <person name="Deik A."/>
            <person name="Scott J."/>
            <person name="Pierce K.A."/>
            <person name="Xavier R.J."/>
            <person name="Alm E.J."/>
        </authorList>
    </citation>
    <scope>NUCLEOTIDE SEQUENCE [LARGE SCALE GENOMIC DNA]</scope>
    <source>
        <strain evidence="1 2">BIOML-A10</strain>
    </source>
</reference>
<dbReference type="AlphaFoldDB" id="A0A7J4XI69"/>
<name>A0A7J4XI69_9BACE</name>
<evidence type="ECO:0000313" key="1">
    <source>
        <dbReference type="EMBL" id="KAA3764581.1"/>
    </source>
</evidence>
<dbReference type="RefSeq" id="WP_130058277.1">
    <property type="nucleotide sequence ID" value="NZ_RCXT01000003.1"/>
</dbReference>
<comment type="caution">
    <text evidence="1">The sequence shown here is derived from an EMBL/GenBank/DDBJ whole genome shotgun (WGS) entry which is preliminary data.</text>
</comment>